<dbReference type="SUPFAM" id="SSF55073">
    <property type="entry name" value="Nucleotide cyclase"/>
    <property type="match status" value="1"/>
</dbReference>
<feature type="domain" description="GGDEF" evidence="3">
    <location>
        <begin position="308"/>
        <end position="440"/>
    </location>
</feature>
<keyword evidence="4" id="KW-0548">Nucleotidyltransferase</keyword>
<dbReference type="PANTHER" id="PTHR45138">
    <property type="entry name" value="REGULATORY COMPONENTS OF SENSORY TRANSDUCTION SYSTEM"/>
    <property type="match status" value="1"/>
</dbReference>
<dbReference type="Gene3D" id="3.30.70.270">
    <property type="match status" value="1"/>
</dbReference>
<dbReference type="InterPro" id="IPR043128">
    <property type="entry name" value="Rev_trsase/Diguanyl_cyclase"/>
</dbReference>
<evidence type="ECO:0000256" key="1">
    <source>
        <dbReference type="ARBA" id="ARBA00012528"/>
    </source>
</evidence>
<accession>A0ABV9GYY3</accession>
<dbReference type="EC" id="2.7.7.65" evidence="1"/>
<comment type="catalytic activity">
    <reaction evidence="2">
        <text>2 GTP = 3',3'-c-di-GMP + 2 diphosphate</text>
        <dbReference type="Rhea" id="RHEA:24898"/>
        <dbReference type="ChEBI" id="CHEBI:33019"/>
        <dbReference type="ChEBI" id="CHEBI:37565"/>
        <dbReference type="ChEBI" id="CHEBI:58805"/>
        <dbReference type="EC" id="2.7.7.65"/>
    </reaction>
</comment>
<dbReference type="InterPro" id="IPR050469">
    <property type="entry name" value="Diguanylate_Cyclase"/>
</dbReference>
<dbReference type="PANTHER" id="PTHR45138:SF9">
    <property type="entry name" value="DIGUANYLATE CYCLASE DGCM-RELATED"/>
    <property type="match status" value="1"/>
</dbReference>
<dbReference type="PROSITE" id="PS50887">
    <property type="entry name" value="GGDEF"/>
    <property type="match status" value="1"/>
</dbReference>
<dbReference type="InterPro" id="IPR000160">
    <property type="entry name" value="GGDEF_dom"/>
</dbReference>
<evidence type="ECO:0000313" key="5">
    <source>
        <dbReference type="Proteomes" id="UP001595967"/>
    </source>
</evidence>
<comment type="caution">
    <text evidence="4">The sequence shown here is derived from an EMBL/GenBank/DDBJ whole genome shotgun (WGS) entry which is preliminary data.</text>
</comment>
<sequence>MVEKNPSIIAREALKLLFARQLAPTPENYQAVYGEVAGMAIPIPASLARQIVHLLEFGQPAFAGRDERLHEMAEQLMHFLRQPSPDLSTAELLLQNFNHRLSFAAQDEAQLRDTLLRLLGLIIQNIAALCLDDQWLEGQLDALQTATEPPLTLPHLQDIELRLKDVIFKQTEAKERLVQAQTQVRNLLATFIDRLADIGDTNTSYHDQLERCATRLTQVSHLHEITPLLEEVMTATRAMSERCSTARCELQTLREQSEQGLAEVERLRHELVHTSVLARQDSQTGVLNRRGMDEALEQEVIRTQAAGVPMCIALLDLDNFKALNDRLGHEAGDKALQHLVAVAKQIMRNQDQLARYGGEEFVFLLPGTQVQQAVEVMKRLQRKLTTRYFLQDSERVLITFSAGVAEIAPNESYQQALVRADRAMYAAKRAGKNRVMAASMDA</sequence>
<name>A0ABV9GYY3_9BURK</name>
<proteinExistence type="predicted"/>
<protein>
    <recommendedName>
        <fullName evidence="1">diguanylate cyclase</fullName>
        <ecNumber evidence="1">2.7.7.65</ecNumber>
    </recommendedName>
</protein>
<dbReference type="SMART" id="SM00267">
    <property type="entry name" value="GGDEF"/>
    <property type="match status" value="1"/>
</dbReference>
<dbReference type="Proteomes" id="UP001595967">
    <property type="component" value="Unassembled WGS sequence"/>
</dbReference>
<evidence type="ECO:0000256" key="2">
    <source>
        <dbReference type="ARBA" id="ARBA00034247"/>
    </source>
</evidence>
<reference evidence="5" key="1">
    <citation type="journal article" date="2019" name="Int. J. Syst. Evol. Microbiol.">
        <title>The Global Catalogue of Microorganisms (GCM) 10K type strain sequencing project: providing services to taxonomists for standard genome sequencing and annotation.</title>
        <authorList>
            <consortium name="The Broad Institute Genomics Platform"/>
            <consortium name="The Broad Institute Genome Sequencing Center for Infectious Disease"/>
            <person name="Wu L."/>
            <person name="Ma J."/>
        </authorList>
    </citation>
    <scope>NUCLEOTIDE SEQUENCE [LARGE SCALE GENOMIC DNA]</scope>
    <source>
        <strain evidence="5">JCM 11650</strain>
    </source>
</reference>
<dbReference type="CDD" id="cd01949">
    <property type="entry name" value="GGDEF"/>
    <property type="match status" value="1"/>
</dbReference>
<dbReference type="EMBL" id="JBHSEW010000005">
    <property type="protein sequence ID" value="MFC4621905.1"/>
    <property type="molecule type" value="Genomic_DNA"/>
</dbReference>
<dbReference type="RefSeq" id="WP_377725066.1">
    <property type="nucleotide sequence ID" value="NZ_JBHSEW010000005.1"/>
</dbReference>
<dbReference type="InterPro" id="IPR029787">
    <property type="entry name" value="Nucleotide_cyclase"/>
</dbReference>
<evidence type="ECO:0000313" key="4">
    <source>
        <dbReference type="EMBL" id="MFC4621905.1"/>
    </source>
</evidence>
<keyword evidence="5" id="KW-1185">Reference proteome</keyword>
<dbReference type="GO" id="GO:0052621">
    <property type="term" value="F:diguanylate cyclase activity"/>
    <property type="evidence" value="ECO:0007669"/>
    <property type="project" value="UniProtKB-EC"/>
</dbReference>
<gene>
    <name evidence="4" type="ORF">ACFO3A_06700</name>
</gene>
<dbReference type="NCBIfam" id="TIGR00254">
    <property type="entry name" value="GGDEF"/>
    <property type="match status" value="1"/>
</dbReference>
<dbReference type="Pfam" id="PF00990">
    <property type="entry name" value="GGDEF"/>
    <property type="match status" value="1"/>
</dbReference>
<organism evidence="4 5">
    <name type="scientific">Comamonas nitrativorans</name>
    <dbReference type="NCBI Taxonomy" id="108437"/>
    <lineage>
        <taxon>Bacteria</taxon>
        <taxon>Pseudomonadati</taxon>
        <taxon>Pseudomonadota</taxon>
        <taxon>Betaproteobacteria</taxon>
        <taxon>Burkholderiales</taxon>
        <taxon>Comamonadaceae</taxon>
        <taxon>Comamonas</taxon>
    </lineage>
</organism>
<keyword evidence="4" id="KW-0808">Transferase</keyword>
<evidence type="ECO:0000259" key="3">
    <source>
        <dbReference type="PROSITE" id="PS50887"/>
    </source>
</evidence>